<dbReference type="SMART" id="SM00248">
    <property type="entry name" value="ANK"/>
    <property type="match status" value="6"/>
</dbReference>
<name>A0A8S1IVJ4_9CHLO</name>
<evidence type="ECO:0000313" key="6">
    <source>
        <dbReference type="Proteomes" id="UP000708148"/>
    </source>
</evidence>
<comment type="caution">
    <text evidence="5">The sequence shown here is derived from an EMBL/GenBank/DDBJ whole genome shotgun (WGS) entry which is preliminary data.</text>
</comment>
<dbReference type="PROSITE" id="PS50088">
    <property type="entry name" value="ANK_REPEAT"/>
    <property type="match status" value="4"/>
</dbReference>
<sequence length="642" mass="69274">MLRGVTKVFPGVRELELLGCRVDDSELQGVLQATSGLQSLDLSGCTKLSPTVGKVLFGDGATTNTTVSDCSQLELKDGKLWGTGPSRDAAKLKLVNLQRCFQVTDVALTDALKCANSVHSELHCVLFSQLNLLDWISRMEHVEKPFFEQLVADVLGPEEEQMVHDLVTGRAHCVGGGKLALKWQSFFASCSLRILALNNCGWVNHRAFEAIATCCPNLSVLCLGGTFVDSSLPEQSIGEEISDYDAIHRESAQAVANSGIDLDNSTSAVCLQLLTLLQCLPRLYLLDITFFPPGTGALLKNTLSSEVVRLPFPQSEALEVLDLSSTTAARRALDLKHEMEQKHAAGTVDHWKFDGLIAQGMDMALRGAVNCTMGRPHGPTMFCQTTLHRAAEEGNVTLARAVLSLGAATDTRGRSGATALFQACFKGHVQVALELLRRGADAWKGNKNEETPLYIAALRGHAEVVDLLLSYFECHGIDWIDSRSYGDGWTPLQAAAVADRCSVARCLLLAAAHRGEAMCCMTNKHGQTALHVAARRGCMPMVKALCQVGGGALVVKKDQFKRTAVDVAYKHSHHAVAKFIASATSCRPAALSAGGYGCRWEMWRRSGKSELGHLHMPDALDGGDYHLQAACAIPIAKTTNPK</sequence>
<dbReference type="InterPro" id="IPR002110">
    <property type="entry name" value="Ankyrin_rpt"/>
</dbReference>
<keyword evidence="3 4" id="KW-0040">ANK repeat</keyword>
<gene>
    <name evidence="5" type="ORF">OSTQU699_LOCUS3461</name>
</gene>
<organism evidence="5 6">
    <name type="scientific">Ostreobium quekettii</name>
    <dbReference type="NCBI Taxonomy" id="121088"/>
    <lineage>
        <taxon>Eukaryota</taxon>
        <taxon>Viridiplantae</taxon>
        <taxon>Chlorophyta</taxon>
        <taxon>core chlorophytes</taxon>
        <taxon>Ulvophyceae</taxon>
        <taxon>TCBD clade</taxon>
        <taxon>Bryopsidales</taxon>
        <taxon>Ostreobineae</taxon>
        <taxon>Ostreobiaceae</taxon>
        <taxon>Ostreobium</taxon>
    </lineage>
</organism>
<dbReference type="Gene3D" id="1.25.40.20">
    <property type="entry name" value="Ankyrin repeat-containing domain"/>
    <property type="match status" value="2"/>
</dbReference>
<keyword evidence="2" id="KW-0677">Repeat</keyword>
<dbReference type="PANTHER" id="PTHR24173">
    <property type="entry name" value="ANKYRIN REPEAT CONTAINING"/>
    <property type="match status" value="1"/>
</dbReference>
<feature type="repeat" description="ANK" evidence="4">
    <location>
        <begin position="382"/>
        <end position="414"/>
    </location>
</feature>
<dbReference type="SUPFAM" id="SSF52047">
    <property type="entry name" value="RNI-like"/>
    <property type="match status" value="1"/>
</dbReference>
<dbReference type="EMBL" id="CAJHUC010000762">
    <property type="protein sequence ID" value="CAD7698100.1"/>
    <property type="molecule type" value="Genomic_DNA"/>
</dbReference>
<feature type="repeat" description="ANK" evidence="4">
    <location>
        <begin position="525"/>
        <end position="557"/>
    </location>
</feature>
<comment type="subcellular location">
    <subcellularLocation>
        <location evidence="1">Cytoplasm</location>
        <location evidence="1">Cytoskeleton</location>
        <location evidence="1">Cilium axoneme</location>
    </subcellularLocation>
</comment>
<dbReference type="SUPFAM" id="SSF48403">
    <property type="entry name" value="Ankyrin repeat"/>
    <property type="match status" value="1"/>
</dbReference>
<dbReference type="InterPro" id="IPR036770">
    <property type="entry name" value="Ankyrin_rpt-contain_sf"/>
</dbReference>
<feature type="repeat" description="ANK" evidence="4">
    <location>
        <begin position="448"/>
        <end position="470"/>
    </location>
</feature>
<dbReference type="PANTHER" id="PTHR24173:SF74">
    <property type="entry name" value="ANKYRIN REPEAT DOMAIN-CONTAINING PROTEIN 16"/>
    <property type="match status" value="1"/>
</dbReference>
<dbReference type="OrthoDB" id="7729168at2759"/>
<dbReference type="InterPro" id="IPR032675">
    <property type="entry name" value="LRR_dom_sf"/>
</dbReference>
<keyword evidence="6" id="KW-1185">Reference proteome</keyword>
<dbReference type="GO" id="GO:0005930">
    <property type="term" value="C:axoneme"/>
    <property type="evidence" value="ECO:0007669"/>
    <property type="project" value="UniProtKB-SubCell"/>
</dbReference>
<dbReference type="Pfam" id="PF12796">
    <property type="entry name" value="Ank_2"/>
    <property type="match status" value="2"/>
</dbReference>
<feature type="repeat" description="ANK" evidence="4">
    <location>
        <begin position="415"/>
        <end position="447"/>
    </location>
</feature>
<protein>
    <submittedName>
        <fullName evidence="5">Uncharacterized protein</fullName>
    </submittedName>
</protein>
<dbReference type="PROSITE" id="PS50297">
    <property type="entry name" value="ANK_REP_REGION"/>
    <property type="match status" value="3"/>
</dbReference>
<evidence type="ECO:0000313" key="5">
    <source>
        <dbReference type="EMBL" id="CAD7698100.1"/>
    </source>
</evidence>
<reference evidence="5" key="1">
    <citation type="submission" date="2020-12" db="EMBL/GenBank/DDBJ databases">
        <authorList>
            <person name="Iha C."/>
        </authorList>
    </citation>
    <scope>NUCLEOTIDE SEQUENCE</scope>
</reference>
<dbReference type="Proteomes" id="UP000708148">
    <property type="component" value="Unassembled WGS sequence"/>
</dbReference>
<proteinExistence type="predicted"/>
<dbReference type="Gene3D" id="3.80.10.10">
    <property type="entry name" value="Ribonuclease Inhibitor"/>
    <property type="match status" value="1"/>
</dbReference>
<evidence type="ECO:0000256" key="4">
    <source>
        <dbReference type="PROSITE-ProRule" id="PRU00023"/>
    </source>
</evidence>
<evidence type="ECO:0000256" key="2">
    <source>
        <dbReference type="ARBA" id="ARBA00022737"/>
    </source>
</evidence>
<dbReference type="AlphaFoldDB" id="A0A8S1IVJ4"/>
<evidence type="ECO:0000256" key="3">
    <source>
        <dbReference type="ARBA" id="ARBA00023043"/>
    </source>
</evidence>
<evidence type="ECO:0000256" key="1">
    <source>
        <dbReference type="ARBA" id="ARBA00004430"/>
    </source>
</evidence>
<accession>A0A8S1IVJ4</accession>